<name>A0A4Z2E7N6_9TELE</name>
<protein>
    <submittedName>
        <fullName evidence="1">Uncharacterized protein</fullName>
    </submittedName>
</protein>
<evidence type="ECO:0000313" key="1">
    <source>
        <dbReference type="EMBL" id="TNN24828.1"/>
    </source>
</evidence>
<gene>
    <name evidence="1" type="ORF">EYF80_065046</name>
</gene>
<keyword evidence="2" id="KW-1185">Reference proteome</keyword>
<dbReference type="EMBL" id="SRLO01014172">
    <property type="protein sequence ID" value="TNN24828.1"/>
    <property type="molecule type" value="Genomic_DNA"/>
</dbReference>
<evidence type="ECO:0000313" key="2">
    <source>
        <dbReference type="Proteomes" id="UP000314294"/>
    </source>
</evidence>
<comment type="caution">
    <text evidence="1">The sequence shown here is derived from an EMBL/GenBank/DDBJ whole genome shotgun (WGS) entry which is preliminary data.</text>
</comment>
<dbReference type="AlphaFoldDB" id="A0A4Z2E7N6"/>
<accession>A0A4Z2E7N6</accession>
<sequence length="66" mass="7198">MVEGMGVIPLVEPVAVTLGRLRLRLRLQSAGVTELLLGSSKWDSRTAACEHEYGLMSQPSDLRVCT</sequence>
<proteinExistence type="predicted"/>
<organism evidence="1 2">
    <name type="scientific">Liparis tanakae</name>
    <name type="common">Tanaka's snailfish</name>
    <dbReference type="NCBI Taxonomy" id="230148"/>
    <lineage>
        <taxon>Eukaryota</taxon>
        <taxon>Metazoa</taxon>
        <taxon>Chordata</taxon>
        <taxon>Craniata</taxon>
        <taxon>Vertebrata</taxon>
        <taxon>Euteleostomi</taxon>
        <taxon>Actinopterygii</taxon>
        <taxon>Neopterygii</taxon>
        <taxon>Teleostei</taxon>
        <taxon>Neoteleostei</taxon>
        <taxon>Acanthomorphata</taxon>
        <taxon>Eupercaria</taxon>
        <taxon>Perciformes</taxon>
        <taxon>Cottioidei</taxon>
        <taxon>Cottales</taxon>
        <taxon>Liparidae</taxon>
        <taxon>Liparis</taxon>
    </lineage>
</organism>
<dbReference type="Proteomes" id="UP000314294">
    <property type="component" value="Unassembled WGS sequence"/>
</dbReference>
<reference evidence="1 2" key="1">
    <citation type="submission" date="2019-03" db="EMBL/GenBank/DDBJ databases">
        <title>First draft genome of Liparis tanakae, snailfish: a comprehensive survey of snailfish specific genes.</title>
        <authorList>
            <person name="Kim W."/>
            <person name="Song I."/>
            <person name="Jeong J.-H."/>
            <person name="Kim D."/>
            <person name="Kim S."/>
            <person name="Ryu S."/>
            <person name="Song J.Y."/>
            <person name="Lee S.K."/>
        </authorList>
    </citation>
    <scope>NUCLEOTIDE SEQUENCE [LARGE SCALE GENOMIC DNA]</scope>
    <source>
        <tissue evidence="1">Muscle</tissue>
    </source>
</reference>